<dbReference type="GO" id="GO:0000981">
    <property type="term" value="F:DNA-binding transcription factor activity, RNA polymerase II-specific"/>
    <property type="evidence" value="ECO:0007669"/>
    <property type="project" value="TreeGrafter"/>
</dbReference>
<keyword evidence="3 5" id="KW-0863">Zinc-finger</keyword>
<comment type="caution">
    <text evidence="8">The sequence shown here is derived from an EMBL/GenBank/DDBJ whole genome shotgun (WGS) entry which is preliminary data.</text>
</comment>
<accession>A0AAD8EPQ4</accession>
<keyword evidence="1" id="KW-0479">Metal-binding</keyword>
<evidence type="ECO:0000259" key="7">
    <source>
        <dbReference type="PROSITE" id="PS50157"/>
    </source>
</evidence>
<dbReference type="InterPro" id="IPR050329">
    <property type="entry name" value="GLI_C2H2-zinc-finger"/>
</dbReference>
<protein>
    <recommendedName>
        <fullName evidence="7">C2H2-type domain-containing protein</fullName>
    </recommendedName>
</protein>
<dbReference type="GO" id="GO:0005634">
    <property type="term" value="C:nucleus"/>
    <property type="evidence" value="ECO:0007669"/>
    <property type="project" value="UniProtKB-ARBA"/>
</dbReference>
<evidence type="ECO:0000256" key="1">
    <source>
        <dbReference type="ARBA" id="ARBA00022723"/>
    </source>
</evidence>
<dbReference type="GO" id="GO:0000978">
    <property type="term" value="F:RNA polymerase II cis-regulatory region sequence-specific DNA binding"/>
    <property type="evidence" value="ECO:0007669"/>
    <property type="project" value="TreeGrafter"/>
</dbReference>
<evidence type="ECO:0000256" key="4">
    <source>
        <dbReference type="ARBA" id="ARBA00022833"/>
    </source>
</evidence>
<reference evidence="8" key="2">
    <citation type="submission" date="2023-05" db="EMBL/GenBank/DDBJ databases">
        <authorList>
            <person name="Fouks B."/>
        </authorList>
    </citation>
    <scope>NUCLEOTIDE SEQUENCE</scope>
    <source>
        <strain evidence="8">Stay&amp;Tobe</strain>
        <tissue evidence="8">Testes</tissue>
    </source>
</reference>
<organism evidence="8 9">
    <name type="scientific">Diploptera punctata</name>
    <name type="common">Pacific beetle cockroach</name>
    <dbReference type="NCBI Taxonomy" id="6984"/>
    <lineage>
        <taxon>Eukaryota</taxon>
        <taxon>Metazoa</taxon>
        <taxon>Ecdysozoa</taxon>
        <taxon>Arthropoda</taxon>
        <taxon>Hexapoda</taxon>
        <taxon>Insecta</taxon>
        <taxon>Pterygota</taxon>
        <taxon>Neoptera</taxon>
        <taxon>Polyneoptera</taxon>
        <taxon>Dictyoptera</taxon>
        <taxon>Blattodea</taxon>
        <taxon>Blaberoidea</taxon>
        <taxon>Blaberidae</taxon>
        <taxon>Diplopterinae</taxon>
        <taxon>Diploptera</taxon>
    </lineage>
</organism>
<keyword evidence="4" id="KW-0862">Zinc</keyword>
<dbReference type="InterPro" id="IPR036236">
    <property type="entry name" value="Znf_C2H2_sf"/>
</dbReference>
<feature type="non-terminal residue" evidence="8">
    <location>
        <position position="458"/>
    </location>
</feature>
<feature type="compositionally biased region" description="Polar residues" evidence="6">
    <location>
        <begin position="222"/>
        <end position="234"/>
    </location>
</feature>
<dbReference type="GO" id="GO:0008270">
    <property type="term" value="F:zinc ion binding"/>
    <property type="evidence" value="ECO:0007669"/>
    <property type="project" value="UniProtKB-KW"/>
</dbReference>
<dbReference type="GO" id="GO:0045944">
    <property type="term" value="P:positive regulation of transcription by RNA polymerase II"/>
    <property type="evidence" value="ECO:0007669"/>
    <property type="project" value="UniProtKB-ARBA"/>
</dbReference>
<evidence type="ECO:0000256" key="2">
    <source>
        <dbReference type="ARBA" id="ARBA00022737"/>
    </source>
</evidence>
<dbReference type="PROSITE" id="PS50157">
    <property type="entry name" value="ZINC_FINGER_C2H2_2"/>
    <property type="match status" value="3"/>
</dbReference>
<evidence type="ECO:0000256" key="3">
    <source>
        <dbReference type="ARBA" id="ARBA00022771"/>
    </source>
</evidence>
<feature type="domain" description="C2H2-type" evidence="7">
    <location>
        <begin position="45"/>
        <end position="72"/>
    </location>
</feature>
<dbReference type="AlphaFoldDB" id="A0AAD8EPQ4"/>
<keyword evidence="9" id="KW-1185">Reference proteome</keyword>
<evidence type="ECO:0000313" key="8">
    <source>
        <dbReference type="EMBL" id="KAJ9598600.1"/>
    </source>
</evidence>
<proteinExistence type="predicted"/>
<dbReference type="SMART" id="SM00355">
    <property type="entry name" value="ZnF_C2H2"/>
    <property type="match status" value="5"/>
</dbReference>
<keyword evidence="2" id="KW-0677">Repeat</keyword>
<dbReference type="Proteomes" id="UP001233999">
    <property type="component" value="Unassembled WGS sequence"/>
</dbReference>
<dbReference type="Gene3D" id="3.30.160.60">
    <property type="entry name" value="Classic Zinc Finger"/>
    <property type="match status" value="3"/>
</dbReference>
<evidence type="ECO:0000256" key="5">
    <source>
        <dbReference type="PROSITE-ProRule" id="PRU00042"/>
    </source>
</evidence>
<dbReference type="PANTHER" id="PTHR19818">
    <property type="entry name" value="ZINC FINGER PROTEIN ZIC AND GLI"/>
    <property type="match status" value="1"/>
</dbReference>
<dbReference type="SUPFAM" id="SSF57667">
    <property type="entry name" value="beta-beta-alpha zinc fingers"/>
    <property type="match status" value="2"/>
</dbReference>
<name>A0AAD8EPQ4_DIPPU</name>
<dbReference type="PROSITE" id="PS00028">
    <property type="entry name" value="ZINC_FINGER_C2H2_1"/>
    <property type="match status" value="1"/>
</dbReference>
<evidence type="ECO:0000313" key="9">
    <source>
        <dbReference type="Proteomes" id="UP001233999"/>
    </source>
</evidence>
<feature type="domain" description="C2H2-type" evidence="7">
    <location>
        <begin position="73"/>
        <end position="100"/>
    </location>
</feature>
<dbReference type="PANTHER" id="PTHR19818:SF139">
    <property type="entry name" value="PAIR-RULE PROTEIN ODD-PAIRED"/>
    <property type="match status" value="1"/>
</dbReference>
<reference evidence="8" key="1">
    <citation type="journal article" date="2023" name="IScience">
        <title>Live-bearing cockroach genome reveals convergent evolutionary mechanisms linked to viviparity in insects and beyond.</title>
        <authorList>
            <person name="Fouks B."/>
            <person name="Harrison M.C."/>
            <person name="Mikhailova A.A."/>
            <person name="Marchal E."/>
            <person name="English S."/>
            <person name="Carruthers M."/>
            <person name="Jennings E.C."/>
            <person name="Chiamaka E.L."/>
            <person name="Frigard R.A."/>
            <person name="Pippel M."/>
            <person name="Attardo G.M."/>
            <person name="Benoit J.B."/>
            <person name="Bornberg-Bauer E."/>
            <person name="Tobe S.S."/>
        </authorList>
    </citation>
    <scope>NUCLEOTIDE SEQUENCE</scope>
    <source>
        <strain evidence="8">Stay&amp;Tobe</strain>
    </source>
</reference>
<dbReference type="InterPro" id="IPR013087">
    <property type="entry name" value="Znf_C2H2_type"/>
</dbReference>
<evidence type="ECO:0000256" key="6">
    <source>
        <dbReference type="SAM" id="MobiDB-lite"/>
    </source>
</evidence>
<sequence length="458" mass="52440">NTLQQHMKVHTGKDFKCQFEGCIFACRSQAELRNHQQVHSDDRPYQCDSCEYSAKTKPQLQRHQTVHQMTKAHRCPHCPFAARMASHLRRHLRLHTGAKPYRCPYCSYTCNILENLRKHVLSTNKHPGKMLYECRFCEPTNAFKSNLAKDFRAHLITTHPDHFGSAMQAASYVAGIYDANDDPKFIDKPIQIQPKWRRTKSSTVISDHDCLAKPRRDDQQENLETSQPQVLSVHSTEEEFSREASNTRSASISLIPMSPNQKIQQDQKEDDHQQLLVVTEPTDDVIYIQLPTVSEGEAMERYCDSVLFPSEGDSFLSVEHLSKHRSRDRGSEATIMFPLGVDDVEEIRETEAGRERERMVVINRNPLTSRAEVRELDEEMTVVTIPSVNEAGIGDFMRFSQDMPQQHLSESANPQHYEFQVSSETTGNYETVDSQTLQGHSTDGATEDQEQSYVVILE</sequence>
<feature type="compositionally biased region" description="Polar residues" evidence="6">
    <location>
        <begin position="243"/>
        <end position="264"/>
    </location>
</feature>
<feature type="domain" description="C2H2-type" evidence="7">
    <location>
        <begin position="15"/>
        <end position="44"/>
    </location>
</feature>
<gene>
    <name evidence="8" type="ORF">L9F63_010729</name>
</gene>
<dbReference type="EMBL" id="JASPKZ010001204">
    <property type="protein sequence ID" value="KAJ9598600.1"/>
    <property type="molecule type" value="Genomic_DNA"/>
</dbReference>
<feature type="region of interest" description="Disordered" evidence="6">
    <location>
        <begin position="212"/>
        <end position="269"/>
    </location>
</feature>
<dbReference type="FunFam" id="3.30.160.60:FF:000446">
    <property type="entry name" value="Zinc finger protein"/>
    <property type="match status" value="1"/>
</dbReference>